<dbReference type="Pfam" id="PF07173">
    <property type="entry name" value="GRDP-like"/>
    <property type="match status" value="1"/>
</dbReference>
<sequence length="169" mass="18395">MAQIISIDLVAAAKRSADIPGEYTHDDIVRAVSQYEKFLTLAAKYKETALIPTKQIDMIWHLHMLNPRDYYHDCMALFGQILDHEAGFGERQSEKAAHAVALDITAALWKKEFGESYLVNSGSDQGDTASCMADVSCRSVASCMADSRCTARIAGPVSTHHFAEGAAAA</sequence>
<dbReference type="EMBL" id="CP071794">
    <property type="protein sequence ID" value="QTD55017.1"/>
    <property type="molecule type" value="Genomic_DNA"/>
</dbReference>
<organism evidence="1 2">
    <name type="scientific">Parasphingorhabdus cellanae</name>
    <dbReference type="NCBI Taxonomy" id="2806553"/>
    <lineage>
        <taxon>Bacteria</taxon>
        <taxon>Pseudomonadati</taxon>
        <taxon>Pseudomonadota</taxon>
        <taxon>Alphaproteobacteria</taxon>
        <taxon>Sphingomonadales</taxon>
        <taxon>Sphingomonadaceae</taxon>
        <taxon>Parasphingorhabdus</taxon>
    </lineage>
</organism>
<proteinExistence type="predicted"/>
<dbReference type="PANTHER" id="PTHR34365">
    <property type="entry name" value="ENOLASE (DUF1399)"/>
    <property type="match status" value="1"/>
</dbReference>
<gene>
    <name evidence="1" type="ORF">J4G78_12345</name>
</gene>
<keyword evidence="2" id="KW-1185">Reference proteome</keyword>
<protein>
    <submittedName>
        <fullName evidence="1">Glycine-rich domain-containing protein-like</fullName>
    </submittedName>
</protein>
<name>A0ABX7T4J4_9SPHN</name>
<dbReference type="PANTHER" id="PTHR34365:SF7">
    <property type="entry name" value="GLYCINE-RICH DOMAIN-CONTAINING PROTEIN 1"/>
    <property type="match status" value="1"/>
</dbReference>
<reference evidence="1 2" key="1">
    <citation type="submission" date="2021-03" db="EMBL/GenBank/DDBJ databases">
        <title>Complete genome of Parasphingorhabdus_sp.JHSY0214.</title>
        <authorList>
            <person name="Yoo J.H."/>
            <person name="Bae J.W."/>
        </authorList>
    </citation>
    <scope>NUCLEOTIDE SEQUENCE [LARGE SCALE GENOMIC DNA]</scope>
    <source>
        <strain evidence="1 2">JHSY0214</strain>
    </source>
</reference>
<dbReference type="Proteomes" id="UP000663923">
    <property type="component" value="Chromosome"/>
</dbReference>
<evidence type="ECO:0000313" key="2">
    <source>
        <dbReference type="Proteomes" id="UP000663923"/>
    </source>
</evidence>
<accession>A0ABX7T4J4</accession>
<evidence type="ECO:0000313" key="1">
    <source>
        <dbReference type="EMBL" id="QTD55017.1"/>
    </source>
</evidence>
<dbReference type="InterPro" id="IPR009836">
    <property type="entry name" value="GRDP-like"/>
</dbReference>